<keyword evidence="1" id="KW-0472">Membrane</keyword>
<dbReference type="AlphaFoldDB" id="A0A849AJ07"/>
<name>A0A849AJ07_9MICO</name>
<dbReference type="RefSeq" id="WP_171156660.1">
    <property type="nucleotide sequence ID" value="NZ_JABENB010000002.1"/>
</dbReference>
<feature type="transmembrane region" description="Helical" evidence="1">
    <location>
        <begin position="27"/>
        <end position="47"/>
    </location>
</feature>
<keyword evidence="3" id="KW-1185">Reference proteome</keyword>
<dbReference type="Proteomes" id="UP000557772">
    <property type="component" value="Unassembled WGS sequence"/>
</dbReference>
<proteinExistence type="predicted"/>
<evidence type="ECO:0000313" key="3">
    <source>
        <dbReference type="Proteomes" id="UP000557772"/>
    </source>
</evidence>
<gene>
    <name evidence="2" type="ORF">HJ588_14185</name>
</gene>
<keyword evidence="1" id="KW-1133">Transmembrane helix</keyword>
<sequence>MKSSLVNLAAESTVPKLEENHLPMPHIVYGIIAMGVFLALLGLLWSFRNTAAKTASADGKSEH</sequence>
<organism evidence="2 3">
    <name type="scientific">Flexivirga aerilata</name>
    <dbReference type="NCBI Taxonomy" id="1656889"/>
    <lineage>
        <taxon>Bacteria</taxon>
        <taxon>Bacillati</taxon>
        <taxon>Actinomycetota</taxon>
        <taxon>Actinomycetes</taxon>
        <taxon>Micrococcales</taxon>
        <taxon>Dermacoccaceae</taxon>
        <taxon>Flexivirga</taxon>
    </lineage>
</organism>
<protein>
    <submittedName>
        <fullName evidence="2">Uncharacterized protein</fullName>
    </submittedName>
</protein>
<accession>A0A849AJ07</accession>
<reference evidence="2 3" key="1">
    <citation type="submission" date="2020-05" db="EMBL/GenBank/DDBJ databases">
        <title>Flexivirga sp. ID2601S isolated from air conditioner.</title>
        <authorList>
            <person name="Kim D.H."/>
        </authorList>
    </citation>
    <scope>NUCLEOTIDE SEQUENCE [LARGE SCALE GENOMIC DNA]</scope>
    <source>
        <strain evidence="2 3">ID2601S</strain>
    </source>
</reference>
<evidence type="ECO:0000313" key="2">
    <source>
        <dbReference type="EMBL" id="NNG40415.1"/>
    </source>
</evidence>
<comment type="caution">
    <text evidence="2">The sequence shown here is derived from an EMBL/GenBank/DDBJ whole genome shotgun (WGS) entry which is preliminary data.</text>
</comment>
<keyword evidence="1" id="KW-0812">Transmembrane</keyword>
<dbReference type="EMBL" id="JABENB010000002">
    <property type="protein sequence ID" value="NNG40415.1"/>
    <property type="molecule type" value="Genomic_DNA"/>
</dbReference>
<evidence type="ECO:0000256" key="1">
    <source>
        <dbReference type="SAM" id="Phobius"/>
    </source>
</evidence>